<feature type="transmembrane region" description="Helical" evidence="1">
    <location>
        <begin position="32"/>
        <end position="60"/>
    </location>
</feature>
<proteinExistence type="predicted"/>
<name>A0A1S7FSK9_9LIST</name>
<dbReference type="PROSITE" id="PS51257">
    <property type="entry name" value="PROKAR_LIPOPROTEIN"/>
    <property type="match status" value="1"/>
</dbReference>
<keyword evidence="1" id="KW-0472">Membrane</keyword>
<dbReference type="RefSeq" id="WP_036058485.1">
    <property type="nucleotide sequence ID" value="NZ_CP011102.1"/>
</dbReference>
<evidence type="ECO:0000256" key="1">
    <source>
        <dbReference type="SAM" id="Phobius"/>
    </source>
</evidence>
<keyword evidence="1" id="KW-0812">Transmembrane</keyword>
<protein>
    <recommendedName>
        <fullName evidence="4">Lipoprotein</fullName>
    </recommendedName>
</protein>
<keyword evidence="1" id="KW-1133">Transmembrane helix</keyword>
<dbReference type="AlphaFoldDB" id="A0A1S7FSK9"/>
<evidence type="ECO:0000313" key="3">
    <source>
        <dbReference type="Proteomes" id="UP000223060"/>
    </source>
</evidence>
<dbReference type="EMBL" id="CP011102">
    <property type="protein sequence ID" value="AQY50421.1"/>
    <property type="molecule type" value="Genomic_DNA"/>
</dbReference>
<dbReference type="Proteomes" id="UP000223060">
    <property type="component" value="Chromosome"/>
</dbReference>
<evidence type="ECO:0008006" key="4">
    <source>
        <dbReference type="Google" id="ProtNLM"/>
    </source>
</evidence>
<sequence>MKKMLWITWISLFAACSFFDIMLLMDTSFSDILGALFLGAVQSLIIMTFILLIIVLVKWIKKYTTN</sequence>
<dbReference type="KEGG" id="lwi:UE46_04845"/>
<feature type="transmembrane region" description="Helical" evidence="1">
    <location>
        <begin position="6"/>
        <end position="25"/>
    </location>
</feature>
<evidence type="ECO:0000313" key="2">
    <source>
        <dbReference type="EMBL" id="AQY50421.1"/>
    </source>
</evidence>
<accession>A0A1S7FSK9</accession>
<gene>
    <name evidence="2" type="ORF">UE46_04845</name>
</gene>
<keyword evidence="3" id="KW-1185">Reference proteome</keyword>
<reference evidence="3" key="1">
    <citation type="submission" date="2015-03" db="EMBL/GenBank/DDBJ databases">
        <authorList>
            <person name="Ferrari E."/>
            <person name="Walter M.C."/>
            <person name="Huptas C."/>
            <person name="Scherer S."/>
            <person name="Mueller-Herbst S."/>
        </authorList>
    </citation>
    <scope>NUCLEOTIDE SEQUENCE [LARGE SCALE GENOMIC DNA]</scope>
    <source>
        <strain evidence="3">LWP01</strain>
    </source>
</reference>
<organism evidence="2 3">
    <name type="scientific">Listeria weihenstephanensis</name>
    <dbReference type="NCBI Taxonomy" id="1006155"/>
    <lineage>
        <taxon>Bacteria</taxon>
        <taxon>Bacillati</taxon>
        <taxon>Bacillota</taxon>
        <taxon>Bacilli</taxon>
        <taxon>Bacillales</taxon>
        <taxon>Listeriaceae</taxon>
        <taxon>Listeria</taxon>
    </lineage>
</organism>